<comment type="subunit">
    <text evidence="1">Collagen polypeptide chains are complexed within the cuticle by disulfide bonds and other types of covalent cross-links.</text>
</comment>
<keyword evidence="2" id="KW-0677">Repeat</keyword>
<dbReference type="PANTHER" id="PTHR24637">
    <property type="entry name" value="COLLAGEN"/>
    <property type="match status" value="1"/>
</dbReference>
<reference evidence="8" key="1">
    <citation type="submission" date="2024-02" db="UniProtKB">
        <authorList>
            <consortium name="WormBaseParasite"/>
        </authorList>
    </citation>
    <scope>IDENTIFICATION</scope>
</reference>
<dbReference type="InterPro" id="IPR002486">
    <property type="entry name" value="Col_cuticle_N"/>
</dbReference>
<keyword evidence="5" id="KW-0812">Transmembrane</keyword>
<name>A0AAF3FFM6_9BILA</name>
<feature type="transmembrane region" description="Helical" evidence="5">
    <location>
        <begin position="6"/>
        <end position="28"/>
    </location>
</feature>
<keyword evidence="5" id="KW-0472">Membrane</keyword>
<dbReference type="Pfam" id="PF01391">
    <property type="entry name" value="Collagen"/>
    <property type="match status" value="1"/>
</dbReference>
<dbReference type="PANTHER" id="PTHR24637:SF418">
    <property type="entry name" value="NEMATODE CUTICLE COLLAGEN N-TERMINAL DOMAIN-CONTAINING PROTEIN"/>
    <property type="match status" value="1"/>
</dbReference>
<evidence type="ECO:0000259" key="6">
    <source>
        <dbReference type="SMART" id="SM01088"/>
    </source>
</evidence>
<evidence type="ECO:0000313" key="8">
    <source>
        <dbReference type="WBParaSite" id="MBELARI_LOCUS5439"/>
    </source>
</evidence>
<keyword evidence="7" id="KW-1185">Reference proteome</keyword>
<feature type="compositionally biased region" description="Low complexity" evidence="4">
    <location>
        <begin position="157"/>
        <end position="173"/>
    </location>
</feature>
<organism evidence="7 8">
    <name type="scientific">Mesorhabditis belari</name>
    <dbReference type="NCBI Taxonomy" id="2138241"/>
    <lineage>
        <taxon>Eukaryota</taxon>
        <taxon>Metazoa</taxon>
        <taxon>Ecdysozoa</taxon>
        <taxon>Nematoda</taxon>
        <taxon>Chromadorea</taxon>
        <taxon>Rhabditida</taxon>
        <taxon>Rhabditina</taxon>
        <taxon>Rhabditomorpha</taxon>
        <taxon>Rhabditoidea</taxon>
        <taxon>Rhabditidae</taxon>
        <taxon>Mesorhabditinae</taxon>
        <taxon>Mesorhabditis</taxon>
    </lineage>
</organism>
<dbReference type="GO" id="GO:0042302">
    <property type="term" value="F:structural constituent of cuticle"/>
    <property type="evidence" value="ECO:0007669"/>
    <property type="project" value="InterPro"/>
</dbReference>
<keyword evidence="3" id="KW-1015">Disulfide bond</keyword>
<dbReference type="WBParaSite" id="MBELARI_LOCUS5439">
    <property type="protein sequence ID" value="MBELARI_LOCUS5439"/>
    <property type="gene ID" value="MBELARI_LOCUS5439"/>
</dbReference>
<evidence type="ECO:0000256" key="3">
    <source>
        <dbReference type="ARBA" id="ARBA00023157"/>
    </source>
</evidence>
<evidence type="ECO:0000256" key="4">
    <source>
        <dbReference type="SAM" id="MobiDB-lite"/>
    </source>
</evidence>
<feature type="domain" description="Nematode cuticle collagen N-terminal" evidence="6">
    <location>
        <begin position="10"/>
        <end position="60"/>
    </location>
</feature>
<dbReference type="InterPro" id="IPR008160">
    <property type="entry name" value="Collagen"/>
</dbReference>
<evidence type="ECO:0000313" key="7">
    <source>
        <dbReference type="Proteomes" id="UP000887575"/>
    </source>
</evidence>
<dbReference type="AlphaFoldDB" id="A0AAF3FFM6"/>
<evidence type="ECO:0000256" key="1">
    <source>
        <dbReference type="ARBA" id="ARBA00011518"/>
    </source>
</evidence>
<dbReference type="SMART" id="SM01088">
    <property type="entry name" value="Col_cuticle_N"/>
    <property type="match status" value="1"/>
</dbReference>
<protein>
    <recommendedName>
        <fullName evidence="6">Nematode cuticle collagen N-terminal domain-containing protein</fullName>
    </recommendedName>
</protein>
<keyword evidence="5" id="KW-1133">Transmembrane helix</keyword>
<sequence>MGTGSVGLVVGASTAVSVLSLLLALSILPSLYTEINSLKDEVFDAVNTFKDSTDGSWVELMDIQLGVTPPSKPKENPLLRREKRFAELPDWCQCNAMPQCPPGPPGPPGAPGEAGSPGTPGPSGMDGVVGPSRACLQQAECIQCPIGPAGSPGPDGPQGAVGPQGQPGAPAQPGGQGPAGPAGPAGDAGAPGPQGPAGENGKKGIDGAPGVDGGVGIPGRDAEYCPCPPRSSVFIGQRRRRVFRQ</sequence>
<feature type="region of interest" description="Disordered" evidence="4">
    <location>
        <begin position="102"/>
        <end position="130"/>
    </location>
</feature>
<proteinExistence type="predicted"/>
<dbReference type="Proteomes" id="UP000887575">
    <property type="component" value="Unassembled WGS sequence"/>
</dbReference>
<accession>A0AAF3FFM6</accession>
<feature type="compositionally biased region" description="Low complexity" evidence="4">
    <location>
        <begin position="182"/>
        <end position="191"/>
    </location>
</feature>
<evidence type="ECO:0000256" key="2">
    <source>
        <dbReference type="ARBA" id="ARBA00022737"/>
    </source>
</evidence>
<dbReference type="Pfam" id="PF01484">
    <property type="entry name" value="Col_cuticle_N"/>
    <property type="match status" value="1"/>
</dbReference>
<feature type="region of interest" description="Disordered" evidence="4">
    <location>
        <begin position="146"/>
        <end position="231"/>
    </location>
</feature>
<evidence type="ECO:0000256" key="5">
    <source>
        <dbReference type="SAM" id="Phobius"/>
    </source>
</evidence>